<sequence length="261" mass="29638">MPSSTPSSFTIPKSYAELKDRVPHIGIVLLAISSWFLFSLLISLYNKWMFSDPNLDFRFPVLITACHQLILFALSCLTLLCKPSFRLNYVDPANPSSASSSNEKLGYFVNPKVYLTKILPCALASAGDIGLGNTSLKYITISLYTMLKTALALIFTLFWGFTLRLERVTMRLLLIIVIMTFSVMMLVYGQDKNEQHEDVEEEAQELKRQLVRRFLGLVFKRLDGDTDYDQLPNDMGTVPGEDVTVMKLLIILLPHSRERLQ</sequence>
<organism evidence="1 2">
    <name type="scientific">Ambrosiozyma monospora</name>
    <name type="common">Yeast</name>
    <name type="synonym">Endomycopsis monosporus</name>
    <dbReference type="NCBI Taxonomy" id="43982"/>
    <lineage>
        <taxon>Eukaryota</taxon>
        <taxon>Fungi</taxon>
        <taxon>Dikarya</taxon>
        <taxon>Ascomycota</taxon>
        <taxon>Saccharomycotina</taxon>
        <taxon>Pichiomycetes</taxon>
        <taxon>Pichiales</taxon>
        <taxon>Pichiaceae</taxon>
        <taxon>Ambrosiozyma</taxon>
    </lineage>
</organism>
<evidence type="ECO:0000313" key="1">
    <source>
        <dbReference type="EMBL" id="GMF07375.1"/>
    </source>
</evidence>
<gene>
    <name evidence="1" type="ORF">Amon02_001287500</name>
</gene>
<protein>
    <submittedName>
        <fullName evidence="1">Unnamed protein product</fullName>
    </submittedName>
</protein>
<evidence type="ECO:0000313" key="2">
    <source>
        <dbReference type="Proteomes" id="UP001165064"/>
    </source>
</evidence>
<accession>A0ACB5UB46</accession>
<comment type="caution">
    <text evidence="1">The sequence shown here is derived from an EMBL/GenBank/DDBJ whole genome shotgun (WGS) entry which is preliminary data.</text>
</comment>
<dbReference type="EMBL" id="BSXS01016166">
    <property type="protein sequence ID" value="GMF07375.1"/>
    <property type="molecule type" value="Genomic_DNA"/>
</dbReference>
<reference evidence="1" key="1">
    <citation type="submission" date="2023-04" db="EMBL/GenBank/DDBJ databases">
        <title>Ambrosiozyma monospora NBRC 10751.</title>
        <authorList>
            <person name="Ichikawa N."/>
            <person name="Sato H."/>
            <person name="Tonouchi N."/>
        </authorList>
    </citation>
    <scope>NUCLEOTIDE SEQUENCE</scope>
    <source>
        <strain evidence="1">NBRC 10751</strain>
    </source>
</reference>
<proteinExistence type="predicted"/>
<name>A0ACB5UB46_AMBMO</name>
<keyword evidence="2" id="KW-1185">Reference proteome</keyword>
<dbReference type="Proteomes" id="UP001165064">
    <property type="component" value="Unassembled WGS sequence"/>
</dbReference>